<dbReference type="AlphaFoldDB" id="A0A1M5MVZ9"/>
<dbReference type="SUPFAM" id="SSF46689">
    <property type="entry name" value="Homeodomain-like"/>
    <property type="match status" value="1"/>
</dbReference>
<evidence type="ECO:0000313" key="5">
    <source>
        <dbReference type="EMBL" id="SHG81500.1"/>
    </source>
</evidence>
<evidence type="ECO:0000259" key="4">
    <source>
        <dbReference type="PROSITE" id="PS01124"/>
    </source>
</evidence>
<proteinExistence type="predicted"/>
<dbReference type="PROSITE" id="PS00041">
    <property type="entry name" value="HTH_ARAC_FAMILY_1"/>
    <property type="match status" value="1"/>
</dbReference>
<dbReference type="InterPro" id="IPR035965">
    <property type="entry name" value="PAS-like_dom_sf"/>
</dbReference>
<dbReference type="InterPro" id="IPR018060">
    <property type="entry name" value="HTH_AraC"/>
</dbReference>
<dbReference type="GO" id="GO:0003700">
    <property type="term" value="F:DNA-binding transcription factor activity"/>
    <property type="evidence" value="ECO:0007669"/>
    <property type="project" value="InterPro"/>
</dbReference>
<dbReference type="InterPro" id="IPR053142">
    <property type="entry name" value="PchR_regulatory_protein"/>
</dbReference>
<dbReference type="PANTHER" id="PTHR47893">
    <property type="entry name" value="REGULATORY PROTEIN PCHR"/>
    <property type="match status" value="1"/>
</dbReference>
<keyword evidence="6" id="KW-1185">Reference proteome</keyword>
<dbReference type="GO" id="GO:0043565">
    <property type="term" value="F:sequence-specific DNA binding"/>
    <property type="evidence" value="ECO:0007669"/>
    <property type="project" value="InterPro"/>
</dbReference>
<dbReference type="OrthoDB" id="1451418at2"/>
<evidence type="ECO:0000313" key="6">
    <source>
        <dbReference type="Proteomes" id="UP000184020"/>
    </source>
</evidence>
<feature type="domain" description="HTH araC/xylS-type" evidence="4">
    <location>
        <begin position="199"/>
        <end position="298"/>
    </location>
</feature>
<gene>
    <name evidence="5" type="ORF">SAMN05444372_11063</name>
</gene>
<keyword evidence="2" id="KW-0238">DNA-binding</keyword>
<evidence type="ECO:0000256" key="3">
    <source>
        <dbReference type="ARBA" id="ARBA00023163"/>
    </source>
</evidence>
<dbReference type="PROSITE" id="PS01124">
    <property type="entry name" value="HTH_ARAC_FAMILY_2"/>
    <property type="match status" value="1"/>
</dbReference>
<dbReference type="InterPro" id="IPR018062">
    <property type="entry name" value="HTH_AraC-typ_CS"/>
</dbReference>
<name>A0A1M5MVZ9_9FLAO</name>
<dbReference type="Proteomes" id="UP000184020">
    <property type="component" value="Unassembled WGS sequence"/>
</dbReference>
<keyword evidence="1" id="KW-0805">Transcription regulation</keyword>
<accession>A0A1M5MVZ9</accession>
<dbReference type="STRING" id="229205.SAMN05444372_11063"/>
<evidence type="ECO:0000256" key="2">
    <source>
        <dbReference type="ARBA" id="ARBA00023125"/>
    </source>
</evidence>
<dbReference type="RefSeq" id="WP_073020506.1">
    <property type="nucleotide sequence ID" value="NZ_FQWF01000010.1"/>
</dbReference>
<sequence length="301" mass="35376">MDNPPDQHRIKQIYQLLFEMTTGNHTLRMPQGDKEDELDKLIKIINDVAERMHLIILNLGFVNPHYSYQNLVQTTFILDEDFIIISFSSDLPLAFGYEPEQIYKMDFHVLLAIQFQPFWDTIKIQIKSEKSYYATMQILFITAQKKIIPSYCSISRLLYSNKILISTITTIIRDIDTLNQIKKTKNTIASRNSEAIMIQNLYDYILNNLEEPLPNVKILSKMFGTNEFALKDGFRHFFKTSIYHFYTEERLKKAHLLIQQTAIPLKEIAFMSGFTDYINFYKSFKKRYSYPPSAVKRDTGL</sequence>
<dbReference type="InterPro" id="IPR009057">
    <property type="entry name" value="Homeodomain-like_sf"/>
</dbReference>
<evidence type="ECO:0000256" key="1">
    <source>
        <dbReference type="ARBA" id="ARBA00023015"/>
    </source>
</evidence>
<dbReference type="SMART" id="SM00342">
    <property type="entry name" value="HTH_ARAC"/>
    <property type="match status" value="1"/>
</dbReference>
<dbReference type="EMBL" id="FQWF01000010">
    <property type="protein sequence ID" value="SHG81500.1"/>
    <property type="molecule type" value="Genomic_DNA"/>
</dbReference>
<dbReference type="Pfam" id="PF12833">
    <property type="entry name" value="HTH_18"/>
    <property type="match status" value="1"/>
</dbReference>
<dbReference type="Gene3D" id="1.10.10.60">
    <property type="entry name" value="Homeodomain-like"/>
    <property type="match status" value="2"/>
</dbReference>
<keyword evidence="3" id="KW-0804">Transcription</keyword>
<organism evidence="5 6">
    <name type="scientific">Flavobacterium micromati</name>
    <dbReference type="NCBI Taxonomy" id="229205"/>
    <lineage>
        <taxon>Bacteria</taxon>
        <taxon>Pseudomonadati</taxon>
        <taxon>Bacteroidota</taxon>
        <taxon>Flavobacteriia</taxon>
        <taxon>Flavobacteriales</taxon>
        <taxon>Flavobacteriaceae</taxon>
        <taxon>Flavobacterium</taxon>
    </lineage>
</organism>
<reference evidence="6" key="1">
    <citation type="submission" date="2016-11" db="EMBL/GenBank/DDBJ databases">
        <authorList>
            <person name="Varghese N."/>
            <person name="Submissions S."/>
        </authorList>
    </citation>
    <scope>NUCLEOTIDE SEQUENCE [LARGE SCALE GENOMIC DNA]</scope>
    <source>
        <strain evidence="6">DSM 17659</strain>
    </source>
</reference>
<dbReference type="SUPFAM" id="SSF55785">
    <property type="entry name" value="PYP-like sensor domain (PAS domain)"/>
    <property type="match status" value="1"/>
</dbReference>
<dbReference type="PANTHER" id="PTHR47893:SF1">
    <property type="entry name" value="REGULATORY PROTEIN PCHR"/>
    <property type="match status" value="1"/>
</dbReference>
<protein>
    <submittedName>
        <fullName evidence="5">Helix-turn-helix domain-containing protein</fullName>
    </submittedName>
</protein>
<dbReference type="Gene3D" id="3.30.450.20">
    <property type="entry name" value="PAS domain"/>
    <property type="match status" value="1"/>
</dbReference>